<evidence type="ECO:0000313" key="2">
    <source>
        <dbReference type="Proteomes" id="UP000000289"/>
    </source>
</evidence>
<dbReference type="KEGG" id="sbg:SBG_2558"/>
<protein>
    <recommendedName>
        <fullName evidence="3">Type I-E CRISPR-associated protein Cse1/CasA</fullName>
    </recommendedName>
</protein>
<evidence type="ECO:0000313" key="1">
    <source>
        <dbReference type="EMBL" id="CCC31611.1"/>
    </source>
</evidence>
<dbReference type="Proteomes" id="UP000000289">
    <property type="component" value="Chromosome"/>
</dbReference>
<dbReference type="Pfam" id="PF09481">
    <property type="entry name" value="CRISPR_Cse1"/>
    <property type="match status" value="1"/>
</dbReference>
<dbReference type="AlphaFoldDB" id="A0A0K0HDY5"/>
<dbReference type="GeneID" id="44981564"/>
<name>A0A0K0HDY5_SALBC</name>
<dbReference type="RefSeq" id="WP_000834842.1">
    <property type="nucleotide sequence ID" value="NC_015761.1"/>
</dbReference>
<evidence type="ECO:0008006" key="3">
    <source>
        <dbReference type="Google" id="ProtNLM"/>
    </source>
</evidence>
<sequence length="518" mass="58462">MKSFSLLTSCWLPVRFKDGSMGKMAPVDLADENVVDIAATRADLQGAAWQFLLGVLQCSIAPKNSARWEDIWEDGLTEPMLREALAPLEHAFQFGAETPSFMQDFEPLTGEKVSIASLLPETPGAQTTKFNKDHFVKRGVTERFCPHCAALALFSLQLNAPSGGKGYRTGLRGGGPMTTLIELQMYQGERQTPLWRKLWLNVMPQDAADLPLPAACDASVFPWLAATRTSEQASAITTPEHVNKLQAYWGMPRRIRLDFTTTQSGACDICGTNSDDLLSVMTVKNYGVNYDGWRHPLTPYRLPVKEGSGFFSVKPQPGGLIWRDWLGLSQENQTEANKEYPAQVVKVFNARRLKGVKAGLWGFGADFDNMKIRCWYEHHFPLLMTEGLMPDLRKATQTAARLLSLLRSALKEAWFANAKDARGDFSFIDIDFWNLTQGDFLNLIRDLENGGEPDELLTKWRRELWLFTRRYFDDRVFTNPYESNDLKRIMTARKKYFTTSAEKQSAKAARAKKQEAAE</sequence>
<dbReference type="InterPro" id="IPR013381">
    <property type="entry name" value="CRISPR-assoc_prot_Cse1"/>
</dbReference>
<dbReference type="CDD" id="cd09669">
    <property type="entry name" value="Cse1_I-E"/>
    <property type="match status" value="1"/>
</dbReference>
<reference evidence="1 2" key="1">
    <citation type="journal article" date="2011" name="PLoS Pathog.">
        <title>Salmonella bongori provides insights into the evolution of the Salmonellae.</title>
        <authorList>
            <person name="Fookes M."/>
            <person name="Schroeder G.N."/>
            <person name="Langridge G.C."/>
            <person name="Blondel C.J."/>
            <person name="Mammina C."/>
            <person name="Connor T.R."/>
            <person name="Seth-Smith H."/>
            <person name="Vernikos G.S."/>
            <person name="Robinson K.S."/>
            <person name="Sanders M."/>
            <person name="Petty N.K."/>
            <person name="Kingsley R.A."/>
            <person name="Baumler A.J."/>
            <person name="Nuccio S.P."/>
            <person name="Contreras I."/>
            <person name="Santiviago C.A."/>
            <person name="Maskell D."/>
            <person name="Barrow P."/>
            <person name="Humphrey T."/>
            <person name="Nastasi A."/>
            <person name="Roberts M."/>
            <person name="Frankel G."/>
            <person name="Parkhill J."/>
            <person name="Dougan G."/>
            <person name="Thomson N.R."/>
        </authorList>
    </citation>
    <scope>NUCLEOTIDE SEQUENCE [LARGE SCALE GENOMIC DNA]</scope>
    <source>
        <strain evidence="2">ATCC 43975 / DSM 13772 / NCTC 12419</strain>
    </source>
</reference>
<proteinExistence type="predicted"/>
<gene>
    <name evidence="1" type="ordered locus">SBG_2558</name>
</gene>
<accession>A0A0K0HDY5</accession>
<dbReference type="eggNOG" id="ENOG502Z880">
    <property type="taxonomic scope" value="Bacteria"/>
</dbReference>
<dbReference type="EMBL" id="FR877557">
    <property type="protein sequence ID" value="CCC31611.1"/>
    <property type="molecule type" value="Genomic_DNA"/>
</dbReference>
<dbReference type="NCBIfam" id="TIGR02547">
    <property type="entry name" value="casA_cse1"/>
    <property type="match status" value="1"/>
</dbReference>
<organism evidence="1 2">
    <name type="scientific">Salmonella bongori (strain ATCC 43975 / DSM 13772 / NCTC 12419)</name>
    <dbReference type="NCBI Taxonomy" id="218493"/>
    <lineage>
        <taxon>Bacteria</taxon>
        <taxon>Pseudomonadati</taxon>
        <taxon>Pseudomonadota</taxon>
        <taxon>Gammaproteobacteria</taxon>
        <taxon>Enterobacterales</taxon>
        <taxon>Enterobacteriaceae</taxon>
        <taxon>Salmonella</taxon>
    </lineage>
</organism>